<proteinExistence type="predicted"/>
<accession>A0A1H6I1W1</accession>
<evidence type="ECO:0000313" key="3">
    <source>
        <dbReference type="EMBL" id="SEH41447.1"/>
    </source>
</evidence>
<evidence type="ECO:0000256" key="1">
    <source>
        <dbReference type="SAM" id="MobiDB-lite"/>
    </source>
</evidence>
<keyword evidence="4" id="KW-1185">Reference proteome</keyword>
<protein>
    <submittedName>
        <fullName evidence="3">Uncharacterized protein</fullName>
    </submittedName>
</protein>
<dbReference type="EMBL" id="FNWO01000008">
    <property type="protein sequence ID" value="SEH41447.1"/>
    <property type="molecule type" value="Genomic_DNA"/>
</dbReference>
<evidence type="ECO:0000256" key="2">
    <source>
        <dbReference type="SAM" id="Phobius"/>
    </source>
</evidence>
<evidence type="ECO:0000313" key="4">
    <source>
        <dbReference type="Proteomes" id="UP000182983"/>
    </source>
</evidence>
<keyword evidence="2" id="KW-0812">Transmembrane</keyword>
<name>A0A1H6I1W1_MAGFU</name>
<dbReference type="AlphaFoldDB" id="A0A1H6I1W1"/>
<keyword evidence="2" id="KW-1133">Transmembrane helix</keyword>
<feature type="transmembrane region" description="Helical" evidence="2">
    <location>
        <begin position="12"/>
        <end position="33"/>
    </location>
</feature>
<dbReference type="Proteomes" id="UP000182983">
    <property type="component" value="Unassembled WGS sequence"/>
</dbReference>
<sequence>MLAYGLLLGEVPLSVPSALCLLMSAFILLMSVLPQRKKEAAADVLAPKTEPHDPEPPKGATR</sequence>
<reference evidence="4" key="1">
    <citation type="submission" date="2016-10" db="EMBL/GenBank/DDBJ databases">
        <authorList>
            <person name="Varghese N."/>
            <person name="Submissions S."/>
        </authorList>
    </citation>
    <scope>NUCLEOTIDE SEQUENCE [LARGE SCALE GENOMIC DNA]</scope>
    <source>
        <strain evidence="4">DSM 13234</strain>
    </source>
</reference>
<gene>
    <name evidence="3" type="ORF">SAMN04244559_02208</name>
</gene>
<dbReference type="OrthoDB" id="9814012at2"/>
<feature type="region of interest" description="Disordered" evidence="1">
    <location>
        <begin position="40"/>
        <end position="62"/>
    </location>
</feature>
<dbReference type="RefSeq" id="WP_074768505.1">
    <property type="nucleotide sequence ID" value="NZ_FNWO01000008.1"/>
</dbReference>
<keyword evidence="2" id="KW-0472">Membrane</keyword>
<organism evidence="3 4">
    <name type="scientific">Magnetospirillum fulvum</name>
    <name type="common">Rhodospirillum fulvum</name>
    <dbReference type="NCBI Taxonomy" id="1082"/>
    <lineage>
        <taxon>Bacteria</taxon>
        <taxon>Pseudomonadati</taxon>
        <taxon>Pseudomonadota</taxon>
        <taxon>Alphaproteobacteria</taxon>
        <taxon>Rhodospirillales</taxon>
        <taxon>Rhodospirillaceae</taxon>
        <taxon>Magnetospirillum</taxon>
    </lineage>
</organism>